<evidence type="ECO:0000256" key="3">
    <source>
        <dbReference type="ARBA" id="ARBA00023274"/>
    </source>
</evidence>
<evidence type="ECO:0000256" key="1">
    <source>
        <dbReference type="ARBA" id="ARBA00010797"/>
    </source>
</evidence>
<keyword evidence="2 6" id="KW-0689">Ribosomal protein</keyword>
<evidence type="ECO:0000313" key="6">
    <source>
        <dbReference type="EMBL" id="QEK39186.1"/>
    </source>
</evidence>
<proteinExistence type="inferred from homology"/>
<dbReference type="Pfam" id="PF01016">
    <property type="entry name" value="Ribosomal_L27"/>
    <property type="match status" value="1"/>
</dbReference>
<dbReference type="GO" id="GO:0022625">
    <property type="term" value="C:cytosolic large ribosomal subunit"/>
    <property type="evidence" value="ECO:0007669"/>
    <property type="project" value="TreeGrafter"/>
</dbReference>
<evidence type="ECO:0000256" key="5">
    <source>
        <dbReference type="ARBA" id="ARBA00035477"/>
    </source>
</evidence>
<dbReference type="GO" id="GO:0006412">
    <property type="term" value="P:translation"/>
    <property type="evidence" value="ECO:0007669"/>
    <property type="project" value="InterPro"/>
</dbReference>
<dbReference type="FunFam" id="2.40.50.100:FF:000020">
    <property type="entry name" value="50S ribosomal protein L27"/>
    <property type="match status" value="1"/>
</dbReference>
<evidence type="ECO:0000256" key="2">
    <source>
        <dbReference type="ARBA" id="ARBA00022980"/>
    </source>
</evidence>
<dbReference type="EMBL" id="CP043314">
    <property type="protein sequence ID" value="QEK39186.1"/>
    <property type="molecule type" value="Genomic_DNA"/>
</dbReference>
<accession>A0A5C0UGE5</accession>
<protein>
    <recommendedName>
        <fullName evidence="4">Large ribosomal subunit protein bL27</fullName>
    </recommendedName>
    <alternativeName>
        <fullName evidence="5">50S ribosomal protein L27</fullName>
    </alternativeName>
</protein>
<dbReference type="OrthoDB" id="9803474at2"/>
<gene>
    <name evidence="6" type="ORF">FZC36_01955</name>
</gene>
<dbReference type="GO" id="GO:0003735">
    <property type="term" value="F:structural constituent of ribosome"/>
    <property type="evidence" value="ECO:0007669"/>
    <property type="project" value="InterPro"/>
</dbReference>
<dbReference type="PRINTS" id="PR00063">
    <property type="entry name" value="RIBOSOMALL27"/>
</dbReference>
<sequence length="83" mass="9066">MAYHGSGGSTRNGRDSAGKRLGFKIFGDQKVRSGAIILRQRGTRFFSGENTGIGRDHTVFSKVDGLVKISTKRGRKIISVNRV</sequence>
<dbReference type="KEGG" id="nabu:FZC36_01955"/>
<organism evidence="6 7">
    <name type="scientific">Candidatus Nesciobacter abundans</name>
    <dbReference type="NCBI Taxonomy" id="2601668"/>
    <lineage>
        <taxon>Bacteria</taxon>
        <taxon>Pseudomonadati</taxon>
        <taxon>Pseudomonadota</taxon>
        <taxon>Alphaproteobacteria</taxon>
        <taxon>Holosporales</taxon>
        <taxon>Holosporaceae</taxon>
        <taxon>Candidatus Nesciobacter</taxon>
    </lineage>
</organism>
<dbReference type="RefSeq" id="WP_148972309.1">
    <property type="nucleotide sequence ID" value="NZ_CP043314.1"/>
</dbReference>
<dbReference type="AlphaFoldDB" id="A0A5C0UGE5"/>
<keyword evidence="7" id="KW-1185">Reference proteome</keyword>
<dbReference type="PROSITE" id="PS00831">
    <property type="entry name" value="RIBOSOMAL_L27"/>
    <property type="match status" value="1"/>
</dbReference>
<dbReference type="InterPro" id="IPR001684">
    <property type="entry name" value="Ribosomal_bL27"/>
</dbReference>
<name>A0A5C0UGE5_9PROT</name>
<comment type="similarity">
    <text evidence="1">Belongs to the bacterial ribosomal protein bL27 family.</text>
</comment>
<dbReference type="PANTHER" id="PTHR15893">
    <property type="entry name" value="RIBOSOMAL PROTEIN L27"/>
    <property type="match status" value="1"/>
</dbReference>
<dbReference type="InterPro" id="IPR018261">
    <property type="entry name" value="Ribosomal_bL27_CS"/>
</dbReference>
<dbReference type="SUPFAM" id="SSF110324">
    <property type="entry name" value="Ribosomal L27 protein-like"/>
    <property type="match status" value="1"/>
</dbReference>
<reference evidence="6 7" key="1">
    <citation type="submission" date="2019-08" db="EMBL/GenBank/DDBJ databases">
        <title>Highly reduced genomes of protist endosymbionts show evolutionary convergence.</title>
        <authorList>
            <person name="George E."/>
            <person name="Husnik F."/>
            <person name="Tashyreva D."/>
            <person name="Prokopchuk G."/>
            <person name="Horak A."/>
            <person name="Kwong W.K."/>
            <person name="Lukes J."/>
            <person name="Keeling P.J."/>
        </authorList>
    </citation>
    <scope>NUCLEOTIDE SEQUENCE [LARGE SCALE GENOMIC DNA]</scope>
    <source>
        <strain evidence="6">1604HC</strain>
    </source>
</reference>
<dbReference type="Proteomes" id="UP000324924">
    <property type="component" value="Chromosome"/>
</dbReference>
<keyword evidence="3" id="KW-0687">Ribonucleoprotein</keyword>
<dbReference type="NCBIfam" id="TIGR00062">
    <property type="entry name" value="L27"/>
    <property type="match status" value="1"/>
</dbReference>
<dbReference type="Gene3D" id="2.40.50.100">
    <property type="match status" value="1"/>
</dbReference>
<evidence type="ECO:0000256" key="4">
    <source>
        <dbReference type="ARBA" id="ARBA00035175"/>
    </source>
</evidence>
<evidence type="ECO:0000313" key="7">
    <source>
        <dbReference type="Proteomes" id="UP000324924"/>
    </source>
</evidence>
<dbReference type="PANTHER" id="PTHR15893:SF0">
    <property type="entry name" value="LARGE RIBOSOMAL SUBUNIT PROTEIN BL27M"/>
    <property type="match status" value="1"/>
</dbReference>